<dbReference type="EC" id="5.3.1.9" evidence="7"/>
<keyword evidence="4 7" id="KW-0324">Glycolysis</keyword>
<dbReference type="OrthoDB" id="140919at2"/>
<dbReference type="KEGG" id="banc:PU02_0007"/>
<evidence type="ECO:0000256" key="8">
    <source>
        <dbReference type="RuleBase" id="RU000612"/>
    </source>
</evidence>
<evidence type="ECO:0000256" key="3">
    <source>
        <dbReference type="ARBA" id="ARBA00022432"/>
    </source>
</evidence>
<dbReference type="PATRIC" id="fig|1318743.3.peg.7"/>
<dbReference type="GO" id="GO:0051156">
    <property type="term" value="P:glucose 6-phosphate metabolic process"/>
    <property type="evidence" value="ECO:0007669"/>
    <property type="project" value="TreeGrafter"/>
</dbReference>
<dbReference type="GO" id="GO:0048029">
    <property type="term" value="F:monosaccharide binding"/>
    <property type="evidence" value="ECO:0007669"/>
    <property type="project" value="TreeGrafter"/>
</dbReference>
<dbReference type="PROSITE" id="PS00174">
    <property type="entry name" value="P_GLUCOSE_ISOMERASE_2"/>
    <property type="match status" value="1"/>
</dbReference>
<dbReference type="GO" id="GO:0006094">
    <property type="term" value="P:gluconeogenesis"/>
    <property type="evidence" value="ECO:0007669"/>
    <property type="project" value="UniProtKB-UniRule"/>
</dbReference>
<dbReference type="GO" id="GO:0006096">
    <property type="term" value="P:glycolytic process"/>
    <property type="evidence" value="ECO:0007669"/>
    <property type="project" value="UniProtKB-UniRule"/>
</dbReference>
<reference evidence="9 10" key="1">
    <citation type="journal article" date="2015" name="Genome Announc.">
        <title>Complete Genome Sequence of Bartonella ancashensis Strain 20.00, Isolated from the Blood of a Patient with Verruga Peruana.</title>
        <authorList>
            <person name="Hang J."/>
            <person name="Mullins K.E."/>
            <person name="Clifford R.J."/>
            <person name="Onmus-Leone F."/>
            <person name="Yang Y."/>
            <person name="Jiang J."/>
            <person name="Leguia M."/>
            <person name="Kasper M.R."/>
            <person name="Maguina C."/>
            <person name="Lesho E.P."/>
            <person name="Jarman R.G."/>
            <person name="Richards A.L."/>
            <person name="Blazes D."/>
        </authorList>
    </citation>
    <scope>NUCLEOTIDE SEQUENCE [LARGE SCALE GENOMIC DNA]</scope>
    <source>
        <strain evidence="9 10">20.00</strain>
    </source>
</reference>
<dbReference type="AlphaFoldDB" id="A0A0M3T2G8"/>
<gene>
    <name evidence="7" type="primary">pgi</name>
    <name evidence="9" type="ORF">PU02_0007</name>
</gene>
<dbReference type="PANTHER" id="PTHR11469">
    <property type="entry name" value="GLUCOSE-6-PHOSPHATE ISOMERASE"/>
    <property type="match status" value="1"/>
</dbReference>
<feature type="active site" description="Proton donor" evidence="7">
    <location>
        <position position="353"/>
    </location>
</feature>
<organism evidence="9 10">
    <name type="scientific">Bartonella ancashensis</name>
    <dbReference type="NCBI Taxonomy" id="1318743"/>
    <lineage>
        <taxon>Bacteria</taxon>
        <taxon>Pseudomonadati</taxon>
        <taxon>Pseudomonadota</taxon>
        <taxon>Alphaproteobacteria</taxon>
        <taxon>Hyphomicrobiales</taxon>
        <taxon>Bartonellaceae</taxon>
        <taxon>Bartonella</taxon>
    </lineage>
</organism>
<evidence type="ECO:0000313" key="10">
    <source>
        <dbReference type="Proteomes" id="UP000057213"/>
    </source>
</evidence>
<protein>
    <recommendedName>
        <fullName evidence="7">Glucose-6-phosphate isomerase</fullName>
        <shortName evidence="7">GPI</shortName>
        <ecNumber evidence="7">5.3.1.9</ecNumber>
    </recommendedName>
    <alternativeName>
        <fullName evidence="7">Phosphoglucose isomerase</fullName>
        <shortName evidence="7">PGI</shortName>
    </alternativeName>
    <alternativeName>
        <fullName evidence="7">Phosphohexose isomerase</fullName>
        <shortName evidence="7">PHI</shortName>
    </alternativeName>
</protein>
<comment type="similarity">
    <text evidence="2 7 8">Belongs to the GPI family.</text>
</comment>
<dbReference type="InterPro" id="IPR023096">
    <property type="entry name" value="G6P_Isomerase_C"/>
</dbReference>
<keyword evidence="3 7" id="KW-0312">Gluconeogenesis</keyword>
<dbReference type="CDD" id="cd05015">
    <property type="entry name" value="SIS_PGI_1"/>
    <property type="match status" value="1"/>
</dbReference>
<dbReference type="InterPro" id="IPR001672">
    <property type="entry name" value="G6P_Isomerase"/>
</dbReference>
<dbReference type="GO" id="GO:0097367">
    <property type="term" value="F:carbohydrate derivative binding"/>
    <property type="evidence" value="ECO:0007669"/>
    <property type="project" value="InterPro"/>
</dbReference>
<dbReference type="Proteomes" id="UP000057213">
    <property type="component" value="Chromosome"/>
</dbReference>
<comment type="function">
    <text evidence="7">Catalyzes the reversible isomerization of glucose-6-phosphate to fructose-6-phosphate.</text>
</comment>
<sequence length="552" mass="62054">MLLNERDLEQNLVALKQHAMQNKVCDIRQHFLEDKQRFAHFSLSFDDLLFDFSKCGVTTDTLRLLDNFAVAAGVLDRRDAMFAGEAINTTEGRSVLHTALRLSPHESFILDGCDIAQDIQAVLSQMEQFSREVRSGCYKGYSGEKITDVVNIGIGGSNLGPEMVIGALKPYHDGPRCHFISNVDGAHITDILADLNPRTTLFIIASKTFTTVETLKNAQITQQWICTHLGAEAIKTHFVAVSCATKKVIKFGIDSANIFKFWDWVGGRYSVWSAIGLIIMLAIGEQRFHQFLEGARQMDQNFKRSPLDKNIPIRFALLGFWHRVICGYPSRAVIPYAQRLARFPAYLQQLDMESNGKNITLDEKPITIPSGPVIWGGVGTDAQHAFFQFLHQGTDIVPVEFILFVTGHETHLHHMHDMLVANCLAQSEILMKGRSYKNSDDGLVNKQENNGEAENLVFYKSLRGNRPNIIILQDLLTPFSLGRLIALYEHRVFVEGILMGINSFDQWGVELGKEFADKLLPEVRGEKKNGSHDGSTLGLLEHIQKRRTKKCV</sequence>
<dbReference type="NCBIfam" id="NF001211">
    <property type="entry name" value="PRK00179.1"/>
    <property type="match status" value="1"/>
</dbReference>
<feature type="active site" evidence="7">
    <location>
        <position position="513"/>
    </location>
</feature>
<dbReference type="InterPro" id="IPR035482">
    <property type="entry name" value="SIS_PGI_2"/>
</dbReference>
<dbReference type="Pfam" id="PF00342">
    <property type="entry name" value="PGI"/>
    <property type="match status" value="1"/>
</dbReference>
<feature type="active site" evidence="7">
    <location>
        <position position="384"/>
    </location>
</feature>
<evidence type="ECO:0000256" key="2">
    <source>
        <dbReference type="ARBA" id="ARBA00006604"/>
    </source>
</evidence>
<proteinExistence type="inferred from homology"/>
<dbReference type="Gene3D" id="1.10.1390.10">
    <property type="match status" value="1"/>
</dbReference>
<dbReference type="STRING" id="1318743.PU02_0007"/>
<dbReference type="UniPathway" id="UPA00109">
    <property type="reaction ID" value="UER00181"/>
</dbReference>
<dbReference type="Gene3D" id="3.40.50.10490">
    <property type="entry name" value="Glucose-6-phosphate isomerase like protein, domain 1"/>
    <property type="match status" value="2"/>
</dbReference>
<dbReference type="SUPFAM" id="SSF53697">
    <property type="entry name" value="SIS domain"/>
    <property type="match status" value="1"/>
</dbReference>
<dbReference type="InterPro" id="IPR018189">
    <property type="entry name" value="Phosphoglucose_isomerase_CS"/>
</dbReference>
<evidence type="ECO:0000256" key="4">
    <source>
        <dbReference type="ARBA" id="ARBA00023152"/>
    </source>
</evidence>
<dbReference type="InterPro" id="IPR046348">
    <property type="entry name" value="SIS_dom_sf"/>
</dbReference>
<evidence type="ECO:0000256" key="5">
    <source>
        <dbReference type="ARBA" id="ARBA00023235"/>
    </source>
</evidence>
<dbReference type="PRINTS" id="PR00662">
    <property type="entry name" value="G6PISOMERASE"/>
</dbReference>
<dbReference type="RefSeq" id="WP_053943546.1">
    <property type="nucleotide sequence ID" value="NZ_CP010401.1"/>
</dbReference>
<name>A0A0M3T2G8_9HYPH</name>
<dbReference type="GO" id="GO:0005829">
    <property type="term" value="C:cytosol"/>
    <property type="evidence" value="ECO:0007669"/>
    <property type="project" value="TreeGrafter"/>
</dbReference>
<dbReference type="UniPathway" id="UPA00138"/>
<keyword evidence="5 7" id="KW-0413">Isomerase</keyword>
<dbReference type="InterPro" id="IPR035476">
    <property type="entry name" value="SIS_PGI_1"/>
</dbReference>
<comment type="pathway">
    <text evidence="7">Carbohydrate biosynthesis; gluconeogenesis.</text>
</comment>
<dbReference type="GO" id="GO:0004347">
    <property type="term" value="F:glucose-6-phosphate isomerase activity"/>
    <property type="evidence" value="ECO:0007669"/>
    <property type="project" value="UniProtKB-UniRule"/>
</dbReference>
<accession>A0A0M3T2G8</accession>
<dbReference type="PANTHER" id="PTHR11469:SF1">
    <property type="entry name" value="GLUCOSE-6-PHOSPHATE ISOMERASE"/>
    <property type="match status" value="1"/>
</dbReference>
<keyword evidence="10" id="KW-1185">Reference proteome</keyword>
<dbReference type="EMBL" id="CP010401">
    <property type="protein sequence ID" value="ALE02821.1"/>
    <property type="molecule type" value="Genomic_DNA"/>
</dbReference>
<evidence type="ECO:0000256" key="1">
    <source>
        <dbReference type="ARBA" id="ARBA00004926"/>
    </source>
</evidence>
<dbReference type="CDD" id="cd05016">
    <property type="entry name" value="SIS_PGI_2"/>
    <property type="match status" value="1"/>
</dbReference>
<dbReference type="HAMAP" id="MF_00473">
    <property type="entry name" value="G6P_isomerase"/>
    <property type="match status" value="1"/>
</dbReference>
<comment type="pathway">
    <text evidence="1 7 8">Carbohydrate degradation; glycolysis; D-glyceraldehyde 3-phosphate and glycerone phosphate from D-glucose: step 2/4.</text>
</comment>
<dbReference type="PROSITE" id="PS00765">
    <property type="entry name" value="P_GLUCOSE_ISOMERASE_1"/>
    <property type="match status" value="1"/>
</dbReference>
<dbReference type="PROSITE" id="PS51463">
    <property type="entry name" value="P_GLUCOSE_ISOMERASE_3"/>
    <property type="match status" value="1"/>
</dbReference>
<comment type="catalytic activity">
    <reaction evidence="6 7 8">
        <text>alpha-D-glucose 6-phosphate = beta-D-fructose 6-phosphate</text>
        <dbReference type="Rhea" id="RHEA:11816"/>
        <dbReference type="ChEBI" id="CHEBI:57634"/>
        <dbReference type="ChEBI" id="CHEBI:58225"/>
        <dbReference type="EC" id="5.3.1.9"/>
    </reaction>
</comment>
<keyword evidence="7" id="KW-0963">Cytoplasm</keyword>
<evidence type="ECO:0000256" key="6">
    <source>
        <dbReference type="ARBA" id="ARBA00029321"/>
    </source>
</evidence>
<evidence type="ECO:0000256" key="7">
    <source>
        <dbReference type="HAMAP-Rule" id="MF_00473"/>
    </source>
</evidence>
<comment type="subcellular location">
    <subcellularLocation>
        <location evidence="7">Cytoplasm</location>
    </subcellularLocation>
</comment>
<evidence type="ECO:0000313" key="9">
    <source>
        <dbReference type="EMBL" id="ALE02821.1"/>
    </source>
</evidence>